<gene>
    <name evidence="1" type="ORF">P43SY_001612</name>
</gene>
<dbReference type="AlphaFoldDB" id="A0AAD5LPI2"/>
<name>A0AAD5LPI2_PYTIN</name>
<protein>
    <recommendedName>
        <fullName evidence="3">HTH psq-type domain-containing protein</fullName>
    </recommendedName>
</protein>
<evidence type="ECO:0008006" key="3">
    <source>
        <dbReference type="Google" id="ProtNLM"/>
    </source>
</evidence>
<dbReference type="EMBL" id="JAKCXM010000039">
    <property type="protein sequence ID" value="KAJ0405880.1"/>
    <property type="molecule type" value="Genomic_DNA"/>
</dbReference>
<evidence type="ECO:0000313" key="1">
    <source>
        <dbReference type="EMBL" id="KAJ0405880.1"/>
    </source>
</evidence>
<dbReference type="SUPFAM" id="SSF46689">
    <property type="entry name" value="Homeodomain-like"/>
    <property type="match status" value="1"/>
</dbReference>
<organism evidence="1 2">
    <name type="scientific">Pythium insidiosum</name>
    <name type="common">Pythiosis disease agent</name>
    <dbReference type="NCBI Taxonomy" id="114742"/>
    <lineage>
        <taxon>Eukaryota</taxon>
        <taxon>Sar</taxon>
        <taxon>Stramenopiles</taxon>
        <taxon>Oomycota</taxon>
        <taxon>Peronosporomycetes</taxon>
        <taxon>Pythiales</taxon>
        <taxon>Pythiaceae</taxon>
        <taxon>Pythium</taxon>
    </lineage>
</organism>
<dbReference type="InterPro" id="IPR009057">
    <property type="entry name" value="Homeodomain-like_sf"/>
</dbReference>
<proteinExistence type="predicted"/>
<reference evidence="1" key="1">
    <citation type="submission" date="2021-12" db="EMBL/GenBank/DDBJ databases">
        <title>Prjna785345.</title>
        <authorList>
            <person name="Rujirawat T."/>
            <person name="Krajaejun T."/>
        </authorList>
    </citation>
    <scope>NUCLEOTIDE SEQUENCE</scope>
    <source>
        <strain evidence="1">Pi057C3</strain>
    </source>
</reference>
<sequence>MTTLLSATRRPHAVAKPVKTKKYLKDHQRCEIVLRVRAGERQAHLAREFGITRAAVCYLIRHQGEILAKFAASLQEQAASVTEIPGMCIAMRH</sequence>
<comment type="caution">
    <text evidence="1">The sequence shown here is derived from an EMBL/GenBank/DDBJ whole genome shotgun (WGS) entry which is preliminary data.</text>
</comment>
<dbReference type="Proteomes" id="UP001209570">
    <property type="component" value="Unassembled WGS sequence"/>
</dbReference>
<accession>A0AAD5LPI2</accession>
<dbReference type="Gene3D" id="1.10.10.60">
    <property type="entry name" value="Homeodomain-like"/>
    <property type="match status" value="1"/>
</dbReference>
<evidence type="ECO:0000313" key="2">
    <source>
        <dbReference type="Proteomes" id="UP001209570"/>
    </source>
</evidence>
<keyword evidence="2" id="KW-1185">Reference proteome</keyword>